<evidence type="ECO:0000256" key="8">
    <source>
        <dbReference type="SAM" id="Phobius"/>
    </source>
</evidence>
<accession>A0AAD2FZN7</accession>
<dbReference type="PRINTS" id="PR01217">
    <property type="entry name" value="PRICHEXTENSN"/>
</dbReference>
<feature type="compositionally biased region" description="Pro residues" evidence="7">
    <location>
        <begin position="798"/>
        <end position="807"/>
    </location>
</feature>
<keyword evidence="8" id="KW-1133">Transmembrane helix</keyword>
<dbReference type="NCBIfam" id="TIGR02167">
    <property type="entry name" value="Liste_lipo_26"/>
    <property type="match status" value="6"/>
</dbReference>
<comment type="caution">
    <text evidence="9">The sequence shown here is derived from an EMBL/GenBank/DDBJ whole genome shotgun (WGS) entry which is preliminary data.</text>
</comment>
<name>A0AAD2FZN7_9STRA</name>
<feature type="compositionally biased region" description="Basic and acidic residues" evidence="7">
    <location>
        <begin position="305"/>
        <end position="316"/>
    </location>
</feature>
<evidence type="ECO:0000256" key="3">
    <source>
        <dbReference type="ARBA" id="ARBA00022522"/>
    </source>
</evidence>
<feature type="compositionally biased region" description="Pro residues" evidence="7">
    <location>
        <begin position="916"/>
        <end position="930"/>
    </location>
</feature>
<dbReference type="AlphaFoldDB" id="A0AAD2FZN7"/>
<feature type="transmembrane region" description="Helical" evidence="8">
    <location>
        <begin position="419"/>
        <end position="439"/>
    </location>
</feature>
<dbReference type="EMBL" id="CAKOGP040001969">
    <property type="protein sequence ID" value="CAJ1958240.1"/>
    <property type="molecule type" value="Genomic_DNA"/>
</dbReference>
<keyword evidence="3" id="KW-0748">Sporozoite</keyword>
<feature type="compositionally biased region" description="Basic and acidic residues" evidence="7">
    <location>
        <begin position="34"/>
        <end position="51"/>
    </location>
</feature>
<dbReference type="Pfam" id="PF03382">
    <property type="entry name" value="DUF285"/>
    <property type="match status" value="1"/>
</dbReference>
<feature type="compositionally biased region" description="Basic residues" evidence="7">
    <location>
        <begin position="70"/>
        <end position="84"/>
    </location>
</feature>
<organism evidence="9 10">
    <name type="scientific">Cylindrotheca closterium</name>
    <dbReference type="NCBI Taxonomy" id="2856"/>
    <lineage>
        <taxon>Eukaryota</taxon>
        <taxon>Sar</taxon>
        <taxon>Stramenopiles</taxon>
        <taxon>Ochrophyta</taxon>
        <taxon>Bacillariophyta</taxon>
        <taxon>Bacillariophyceae</taxon>
        <taxon>Bacillariophycidae</taxon>
        <taxon>Bacillariales</taxon>
        <taxon>Bacillariaceae</taxon>
        <taxon>Cylindrotheca</taxon>
    </lineage>
</organism>
<evidence type="ECO:0000256" key="1">
    <source>
        <dbReference type="ARBA" id="ARBA00006241"/>
    </source>
</evidence>
<feature type="region of interest" description="Disordered" evidence="7">
    <location>
        <begin position="619"/>
        <end position="639"/>
    </location>
</feature>
<comment type="similarity">
    <text evidence="1">Belongs to the plasmodium circumsporozoite protein family.</text>
</comment>
<feature type="compositionally biased region" description="Basic and acidic residues" evidence="7">
    <location>
        <begin position="163"/>
        <end position="172"/>
    </location>
</feature>
<keyword evidence="8" id="KW-0812">Transmembrane</keyword>
<dbReference type="PANTHER" id="PTHR44826">
    <property type="entry name" value="SPORE COAT PROTEIN SP85"/>
    <property type="match status" value="1"/>
</dbReference>
<feature type="compositionally biased region" description="Basic and acidic residues" evidence="7">
    <location>
        <begin position="115"/>
        <end position="124"/>
    </location>
</feature>
<protein>
    <recommendedName>
        <fullName evidence="2">Circumsporozoite protein</fullName>
    </recommendedName>
</protein>
<feature type="compositionally biased region" description="Low complexity" evidence="7">
    <location>
        <begin position="188"/>
        <end position="201"/>
    </location>
</feature>
<keyword evidence="8" id="KW-0472">Membrane</keyword>
<evidence type="ECO:0000313" key="10">
    <source>
        <dbReference type="Proteomes" id="UP001295423"/>
    </source>
</evidence>
<evidence type="ECO:0000256" key="6">
    <source>
        <dbReference type="ARBA" id="ARBA00045806"/>
    </source>
</evidence>
<feature type="compositionally biased region" description="Low complexity" evidence="7">
    <location>
        <begin position="885"/>
        <end position="904"/>
    </location>
</feature>
<comment type="function">
    <text evidence="5">In the vertebrate host, binds to highly sulfated heparan sulfate proteoglycans (HSPGs) on the surface of host hepatocytes and is required for sporozoite invasion of the host hepatocytes.</text>
</comment>
<feature type="compositionally biased region" description="Low complexity" evidence="7">
    <location>
        <begin position="808"/>
        <end position="856"/>
    </location>
</feature>
<feature type="region of interest" description="Disordered" evidence="7">
    <location>
        <begin position="1"/>
        <end position="362"/>
    </location>
</feature>
<keyword evidence="10" id="KW-1185">Reference proteome</keyword>
<reference evidence="9" key="1">
    <citation type="submission" date="2023-08" db="EMBL/GenBank/DDBJ databases">
        <authorList>
            <person name="Audoor S."/>
            <person name="Bilcke G."/>
        </authorList>
    </citation>
    <scope>NUCLEOTIDE SEQUENCE</scope>
</reference>
<feature type="compositionally biased region" description="Basic and acidic residues" evidence="7">
    <location>
        <begin position="332"/>
        <end position="354"/>
    </location>
</feature>
<feature type="compositionally biased region" description="Basic and acidic residues" evidence="7">
    <location>
        <begin position="280"/>
        <end position="289"/>
    </location>
</feature>
<evidence type="ECO:0000256" key="5">
    <source>
        <dbReference type="ARBA" id="ARBA00033726"/>
    </source>
</evidence>
<dbReference type="PANTHER" id="PTHR44826:SF3">
    <property type="entry name" value="SPORE COAT PROTEIN SP85"/>
    <property type="match status" value="1"/>
</dbReference>
<dbReference type="InterPro" id="IPR051860">
    <property type="entry name" value="Plasmodium_CSP_Invasion"/>
</dbReference>
<feature type="compositionally biased region" description="Basic and acidic residues" evidence="7">
    <location>
        <begin position="229"/>
        <end position="263"/>
    </location>
</feature>
<gene>
    <name evidence="9" type="ORF">CYCCA115_LOCUS17092</name>
</gene>
<feature type="compositionally biased region" description="Low complexity" evidence="7">
    <location>
        <begin position="931"/>
        <end position="945"/>
    </location>
</feature>
<evidence type="ECO:0000313" key="9">
    <source>
        <dbReference type="EMBL" id="CAJ1958240.1"/>
    </source>
</evidence>
<keyword evidence="4" id="KW-0677">Repeat</keyword>
<comment type="function">
    <text evidence="6">Essential sporozoite protein. In the mosquito vector, required for sporozoite development in the oocyst, migration through the vector hemolymph and entry into the vector salivary glands. In the vertebrate host, required for sporozoite migration through the host dermis and infection of host hepatocytes. Binds to highly sulfated heparan sulfate proteoglycans (HSPGs) on the surface of host hepatocytes.</text>
</comment>
<dbReference type="InterPro" id="IPR005046">
    <property type="entry name" value="DUF285"/>
</dbReference>
<feature type="region of interest" description="Disordered" evidence="7">
    <location>
        <begin position="381"/>
        <end position="410"/>
    </location>
</feature>
<feature type="region of interest" description="Disordered" evidence="7">
    <location>
        <begin position="794"/>
        <end position="949"/>
    </location>
</feature>
<evidence type="ECO:0000256" key="2">
    <source>
        <dbReference type="ARBA" id="ARBA00021911"/>
    </source>
</evidence>
<evidence type="ECO:0000256" key="4">
    <source>
        <dbReference type="ARBA" id="ARBA00022737"/>
    </source>
</evidence>
<dbReference type="Proteomes" id="UP001295423">
    <property type="component" value="Unassembled WGS sequence"/>
</dbReference>
<dbReference type="InterPro" id="IPR011889">
    <property type="entry name" value="Liste_lipo_26"/>
</dbReference>
<sequence length="1223" mass="132903">MSEEVEKQRSRRGSKSTRANGEPKHRSSRHHRSSSRDSHDDDILGGSERKSSGSKPERRRSKDDDDIGGSRKRSSGRPSRRKSRDSHDDELGGSLANSQPPEKRKSTDSDNVIGKSDRRSSERPSRRKSRDSHGDELGGSSGNAQPPGKRKSKDSNDNVIGSRSDRRSYERPSRRKSRDSHDERSSVNGSSTSQDSNDSGSAKTEDKKAKAKSRRMASIPAMPGAFEAKSTEDKAVRRKRDAAYKGREAGDNDRESSDREAKNRARRQPGETKPGSSIEIMDRRAKDQAWRSVGSDIRPGASSHESMDRTVKDQAKRSVGGAVRPGASSETRGSREAKSKRDTSRQSTEAHEDEISLPPASKIGWTGDVEAVEAIAVDEMEATIPSSPQEVREEAPNETEEEDGRATARREKKSRKYKYMLAAFVVFAIFAGVLVWLLVLRDSSEPDGVSISWIFAPPTTEDCLAISQGVETADQMGATVKYFGVEMDFAVAPNVDLDFLESELQMRIQLDVLPLVAGCDKEGSISTENDSFIVENSVLNSISIGDLATCSSNSEGVCSFVYLQLDLFSKDANVQSAVLLALISDVFQDEGLLELLNLLSPVEGIDYITAYEIVLSGGPSSSPSIQEDGSPPIDNGSPSQETCDAIANGTPVSGREDLVVQEYDILMDVVLDSETEELSPLTTELDEKIQRFLLPSLVGCETKQRRRLQIESFVVNALVDSEGNVGGSCLPDSETPCHRYVIHLDIYVQRTVSSADFSQDILEKFREAPLVERLGLLPPFQNITVVDIASDAASFSPSIPPSAPPSINPTTSPVTYPTTDVPTKTPTTAPSFNPTKAPVAFPTTAAPTALPTKFPTRGPTSGPTPVPSLQPIVGPTLEPSPSPSLEPSGSPSVSPSAYPSSKPSAEPTTTASSWPSVPPSFQPTPSPPSSQPSTSPSTQPSSSTTNFQCFETSSDLSNEVGNWLTSSELKASVEAQYGPIGDWCFSAGVTSMARLFEGQSTFNEDISKWDVSSVTNMEYLFYRATSFNQDLSLWDVSSVTNMLAMFTSLESFNQDLSSWNVSSVTNMDVMFRDTPFNQDLSSWDVSSVTTMSAMFAQTPFNGDISSWDVSSVDNMFSMFQDASSFNQDLSSWDISSVTSMQRMFQRATSFNQDISSWDVSSVARMQFIFNGASSFNQNLCAWGSRLSSSVPVMNSFLNTNSCPSTSSAPDLFANPPGPFCHIC</sequence>
<evidence type="ECO:0000256" key="7">
    <source>
        <dbReference type="SAM" id="MobiDB-lite"/>
    </source>
</evidence>
<proteinExistence type="inferred from homology"/>